<proteinExistence type="predicted"/>
<dbReference type="SUPFAM" id="SSF50475">
    <property type="entry name" value="FMN-binding split barrel"/>
    <property type="match status" value="1"/>
</dbReference>
<dbReference type="Pfam" id="PF04075">
    <property type="entry name" value="F420H2_quin_red"/>
    <property type="match status" value="1"/>
</dbReference>
<gene>
    <name evidence="1" type="ORF">EV652_108413</name>
</gene>
<accession>A0A4R2HBG7</accession>
<dbReference type="AlphaFoldDB" id="A0A4R2HBG7"/>
<dbReference type="GO" id="GO:0016491">
    <property type="term" value="F:oxidoreductase activity"/>
    <property type="evidence" value="ECO:0007669"/>
    <property type="project" value="InterPro"/>
</dbReference>
<comment type="caution">
    <text evidence="1">The sequence shown here is derived from an EMBL/GenBank/DDBJ whole genome shotgun (WGS) entry which is preliminary data.</text>
</comment>
<dbReference type="Proteomes" id="UP000294508">
    <property type="component" value="Unassembled WGS sequence"/>
</dbReference>
<evidence type="ECO:0000313" key="2">
    <source>
        <dbReference type="Proteomes" id="UP000294508"/>
    </source>
</evidence>
<keyword evidence="2" id="KW-1185">Reference proteome</keyword>
<dbReference type="Gene3D" id="2.30.110.10">
    <property type="entry name" value="Electron Transport, Fmn-binding Protein, Chain A"/>
    <property type="match status" value="1"/>
</dbReference>
<reference evidence="1 2" key="1">
    <citation type="journal article" date="2015" name="Stand. Genomic Sci.">
        <title>Genomic Encyclopedia of Bacterial and Archaeal Type Strains, Phase III: the genomes of soil and plant-associated and newly described type strains.</title>
        <authorList>
            <person name="Whitman W.B."/>
            <person name="Woyke T."/>
            <person name="Klenk H.P."/>
            <person name="Zhou Y."/>
            <person name="Lilburn T.G."/>
            <person name="Beck B.J."/>
            <person name="De Vos P."/>
            <person name="Vandamme P."/>
            <person name="Eisen J.A."/>
            <person name="Garrity G."/>
            <person name="Hugenholtz P."/>
            <person name="Kyrpides N.C."/>
        </authorList>
    </citation>
    <scope>NUCLEOTIDE SEQUENCE [LARGE SCALE GENOMIC DNA]</scope>
    <source>
        <strain evidence="1 2">VKM Ac-2572</strain>
    </source>
</reference>
<dbReference type="NCBIfam" id="TIGR00026">
    <property type="entry name" value="hi_GC_TIGR00026"/>
    <property type="match status" value="1"/>
</dbReference>
<protein>
    <submittedName>
        <fullName evidence="1">Deazaflavin-dependent oxidoreductase (Nitroreductase family)</fullName>
    </submittedName>
</protein>
<sequence>MPEYKQTYDSKRVITAADGSMRVFNRIVARLTKLGISLMGSRVLSVRGRKTGDWRSTPVNLLVLDGQRYLVAPRGHTQWVRNLRANPEGRLQLGRTIETFRAEEIADADKTDVLRLYLKKWSWEVGTFFSGDVTKNSPEETLHHIAPGVPVFKIHPA</sequence>
<dbReference type="EMBL" id="SLWN01000008">
    <property type="protein sequence ID" value="TCO24877.1"/>
    <property type="molecule type" value="Genomic_DNA"/>
</dbReference>
<dbReference type="RefSeq" id="WP_199238387.1">
    <property type="nucleotide sequence ID" value="NZ_SLWN01000008.1"/>
</dbReference>
<dbReference type="InterPro" id="IPR004378">
    <property type="entry name" value="F420H2_quin_Rdtase"/>
</dbReference>
<name>A0A4R2HBG7_9ACTN</name>
<dbReference type="InterPro" id="IPR012349">
    <property type="entry name" value="Split_barrel_FMN-bd"/>
</dbReference>
<organism evidence="1 2">
    <name type="scientific">Kribbella steppae</name>
    <dbReference type="NCBI Taxonomy" id="2512223"/>
    <lineage>
        <taxon>Bacteria</taxon>
        <taxon>Bacillati</taxon>
        <taxon>Actinomycetota</taxon>
        <taxon>Actinomycetes</taxon>
        <taxon>Propionibacteriales</taxon>
        <taxon>Kribbellaceae</taxon>
        <taxon>Kribbella</taxon>
    </lineage>
</organism>
<evidence type="ECO:0000313" key="1">
    <source>
        <dbReference type="EMBL" id="TCO24877.1"/>
    </source>
</evidence>